<dbReference type="Gene3D" id="3.40.50.2000">
    <property type="entry name" value="Glycogen Phosphorylase B"/>
    <property type="match status" value="2"/>
</dbReference>
<protein>
    <submittedName>
        <fullName evidence="1">Uncharacterized protein</fullName>
    </submittedName>
</protein>
<keyword evidence="2" id="KW-1185">Reference proteome</keyword>
<evidence type="ECO:0000313" key="2">
    <source>
        <dbReference type="Proteomes" id="UP001151287"/>
    </source>
</evidence>
<dbReference type="InterPro" id="IPR050481">
    <property type="entry name" value="UDP-glycosyltransf_plant"/>
</dbReference>
<dbReference type="EMBL" id="JAMQYH010000001">
    <property type="protein sequence ID" value="KAJ1704296.1"/>
    <property type="molecule type" value="Genomic_DNA"/>
</dbReference>
<proteinExistence type="predicted"/>
<reference evidence="1" key="1">
    <citation type="journal article" date="2022" name="Cell">
        <title>Repeat-based holocentromeres influence genome architecture and karyotype evolution.</title>
        <authorList>
            <person name="Hofstatter P.G."/>
            <person name="Thangavel G."/>
            <person name="Lux T."/>
            <person name="Neumann P."/>
            <person name="Vondrak T."/>
            <person name="Novak P."/>
            <person name="Zhang M."/>
            <person name="Costa L."/>
            <person name="Castellani M."/>
            <person name="Scott A."/>
            <person name="Toegelov H."/>
            <person name="Fuchs J."/>
            <person name="Mata-Sucre Y."/>
            <person name="Dias Y."/>
            <person name="Vanzela A.L.L."/>
            <person name="Huettel B."/>
            <person name="Almeida C.C.S."/>
            <person name="Simkova H."/>
            <person name="Souza G."/>
            <person name="Pedrosa-Harand A."/>
            <person name="Macas J."/>
            <person name="Mayer K.F.X."/>
            <person name="Houben A."/>
            <person name="Marques A."/>
        </authorList>
    </citation>
    <scope>NUCLEOTIDE SEQUENCE</scope>
    <source>
        <strain evidence="1">RhyBre1mFocal</strain>
    </source>
</reference>
<name>A0A9Q0D1T5_9POAL</name>
<dbReference type="PANTHER" id="PTHR48048">
    <property type="entry name" value="GLYCOSYLTRANSFERASE"/>
    <property type="match status" value="1"/>
</dbReference>
<gene>
    <name evidence="1" type="ORF">LUZ63_004075</name>
</gene>
<accession>A0A9Q0D1T5</accession>
<organism evidence="1 2">
    <name type="scientific">Rhynchospora breviuscula</name>
    <dbReference type="NCBI Taxonomy" id="2022672"/>
    <lineage>
        <taxon>Eukaryota</taxon>
        <taxon>Viridiplantae</taxon>
        <taxon>Streptophyta</taxon>
        <taxon>Embryophyta</taxon>
        <taxon>Tracheophyta</taxon>
        <taxon>Spermatophyta</taxon>
        <taxon>Magnoliopsida</taxon>
        <taxon>Liliopsida</taxon>
        <taxon>Poales</taxon>
        <taxon>Cyperaceae</taxon>
        <taxon>Cyperoideae</taxon>
        <taxon>Rhynchosporeae</taxon>
        <taxon>Rhynchospora</taxon>
    </lineage>
</organism>
<evidence type="ECO:0000313" key="1">
    <source>
        <dbReference type="EMBL" id="KAJ1704296.1"/>
    </source>
</evidence>
<sequence>MFATDVIDVANELNIPSYIYYPSTATSLSLSSHLSCQERENDQKDSSEMEDIHVPGLIPIPSTCLPNHFLYRNSASYKWIMHHGRRCNEAKAVIVNSNIYLEKAAVETLAEGTLHAPDMKLPDIYPIGPVVSLGKNISRDHECLNWLDMQPKKSVVFLCFGSIGAFDMSQIRQIASALEQSGHRFLWAIRTPSKELLR</sequence>
<dbReference type="OrthoDB" id="5835829at2759"/>
<dbReference type="Proteomes" id="UP001151287">
    <property type="component" value="Unassembled WGS sequence"/>
</dbReference>
<dbReference type="GO" id="GO:0035251">
    <property type="term" value="F:UDP-glucosyltransferase activity"/>
    <property type="evidence" value="ECO:0007669"/>
    <property type="project" value="InterPro"/>
</dbReference>
<dbReference type="AlphaFoldDB" id="A0A9Q0D1T5"/>
<comment type="caution">
    <text evidence="1">The sequence shown here is derived from an EMBL/GenBank/DDBJ whole genome shotgun (WGS) entry which is preliminary data.</text>
</comment>
<dbReference type="SUPFAM" id="SSF53756">
    <property type="entry name" value="UDP-Glycosyltransferase/glycogen phosphorylase"/>
    <property type="match status" value="1"/>
</dbReference>